<dbReference type="RefSeq" id="WP_115935676.1">
    <property type="nucleotide sequence ID" value="NZ_QRDW01000002.1"/>
</dbReference>
<keyword evidence="1" id="KW-1133">Transmembrane helix</keyword>
<feature type="domain" description="Fatty acid desaturase" evidence="2">
    <location>
        <begin position="42"/>
        <end position="291"/>
    </location>
</feature>
<dbReference type="Proteomes" id="UP000256845">
    <property type="component" value="Unassembled WGS sequence"/>
</dbReference>
<proteinExistence type="predicted"/>
<accession>A0A3D9HS15</accession>
<evidence type="ECO:0000256" key="1">
    <source>
        <dbReference type="SAM" id="Phobius"/>
    </source>
</evidence>
<dbReference type="EMBL" id="QRDW01000002">
    <property type="protein sequence ID" value="RED52121.1"/>
    <property type="molecule type" value="Genomic_DNA"/>
</dbReference>
<dbReference type="InterPro" id="IPR005804">
    <property type="entry name" value="FA_desaturase_dom"/>
</dbReference>
<reference evidence="3 4" key="1">
    <citation type="submission" date="2018-07" db="EMBL/GenBank/DDBJ databases">
        <title>Genomic Encyclopedia of Type Strains, Phase III (KMG-III): the genomes of soil and plant-associated and newly described type strains.</title>
        <authorList>
            <person name="Whitman W."/>
        </authorList>
    </citation>
    <scope>NUCLEOTIDE SEQUENCE [LARGE SCALE GENOMIC DNA]</scope>
    <source>
        <strain evidence="3 4">CECT 8488</strain>
    </source>
</reference>
<keyword evidence="1" id="KW-0472">Membrane</keyword>
<dbReference type="Pfam" id="PF00487">
    <property type="entry name" value="FA_desaturase"/>
    <property type="match status" value="1"/>
</dbReference>
<keyword evidence="1" id="KW-0812">Transmembrane</keyword>
<protein>
    <submittedName>
        <fullName evidence="3">Fatty acid desaturase</fullName>
    </submittedName>
</protein>
<evidence type="ECO:0000313" key="3">
    <source>
        <dbReference type="EMBL" id="RED52121.1"/>
    </source>
</evidence>
<dbReference type="OrthoDB" id="9769653at2"/>
<feature type="transmembrane region" description="Helical" evidence="1">
    <location>
        <begin position="128"/>
        <end position="149"/>
    </location>
</feature>
<feature type="transmembrane region" description="Helical" evidence="1">
    <location>
        <begin position="12"/>
        <end position="35"/>
    </location>
</feature>
<name>A0A3D9HS15_9PROT</name>
<feature type="transmembrane region" description="Helical" evidence="1">
    <location>
        <begin position="41"/>
        <end position="60"/>
    </location>
</feature>
<gene>
    <name evidence="3" type="ORF">DFP90_102139</name>
</gene>
<evidence type="ECO:0000313" key="4">
    <source>
        <dbReference type="Proteomes" id="UP000256845"/>
    </source>
</evidence>
<organism evidence="3 4">
    <name type="scientific">Aestuariispira insulae</name>
    <dbReference type="NCBI Taxonomy" id="1461337"/>
    <lineage>
        <taxon>Bacteria</taxon>
        <taxon>Pseudomonadati</taxon>
        <taxon>Pseudomonadota</taxon>
        <taxon>Alphaproteobacteria</taxon>
        <taxon>Rhodospirillales</taxon>
        <taxon>Kiloniellaceae</taxon>
        <taxon>Aestuariispira</taxon>
    </lineage>
</organism>
<dbReference type="AlphaFoldDB" id="A0A3D9HS15"/>
<feature type="transmembrane region" description="Helical" evidence="1">
    <location>
        <begin position="192"/>
        <end position="218"/>
    </location>
</feature>
<evidence type="ECO:0000259" key="2">
    <source>
        <dbReference type="Pfam" id="PF00487"/>
    </source>
</evidence>
<feature type="transmembrane region" description="Helical" evidence="1">
    <location>
        <begin position="81"/>
        <end position="99"/>
    </location>
</feature>
<comment type="caution">
    <text evidence="3">The sequence shown here is derived from an EMBL/GenBank/DDBJ whole genome shotgun (WGS) entry which is preliminary data.</text>
</comment>
<keyword evidence="4" id="KW-1185">Reference proteome</keyword>
<sequence length="323" mass="36971">MLRAAKVIPVRVNLALVVFFLTLNIVQFLVLPAFLLPLDPMWGLILVPIALTTPTFWALVHESFHGLMHPDVKTNRVLGRILCIFFGSPWRLLRFAHLMHHKMSRTSYDCVEVYDPNKTSWGKAALKYYPNLLMGMYVSELSALILLWLPERYVRPLARHLFGSAEKSVDTGAMAEKAICEHKNLREQRLDCLGTVLLFALAFYLYGAWWPMLLAALVGRGLLISILDNAPHYGTPMNDTGFSYNLGLSGKTARLWLNFNLHRVHHQYPSVPWRQLPDYFDKTDGTYDGHFVRIVGQQFKGPLLAPSRPLTQPIRHPEYSFIE</sequence>
<dbReference type="GO" id="GO:0006629">
    <property type="term" value="P:lipid metabolic process"/>
    <property type="evidence" value="ECO:0007669"/>
    <property type="project" value="InterPro"/>
</dbReference>